<name>A0A4Y3R177_STRCI</name>
<feature type="transmembrane region" description="Helical" evidence="3">
    <location>
        <begin position="182"/>
        <end position="200"/>
    </location>
</feature>
<feature type="region of interest" description="Disordered" evidence="2">
    <location>
        <begin position="211"/>
        <end position="264"/>
    </location>
</feature>
<gene>
    <name evidence="5" type="ORF">SCA03_24110</name>
</gene>
<dbReference type="OrthoDB" id="162303at2"/>
<sequence length="264" mass="27675">MSEPELLRGLALLPHIPWPDARSVTGSSWLWAVVALVAALDAVLPFMPSDMTVVTVAVFTGFDPGRLAPLMAVAAVGAFGGDLLGYALGRRFGPAALRRLLRGDRARRRHAWARELVERHALWLVLVSRCLPGARAACVLSLGGLRFPFRRFVVLDACAAAVWAVFLGLVGAAGGTGFRDDPLLAVLSAMGLSLLLAESARRLRGAVRARRGRATVRARPAPEQAGRTDGHRHPVGPGGGSGDRCLDAGPGGGEGDRCASGSGR</sequence>
<evidence type="ECO:0000256" key="1">
    <source>
        <dbReference type="ARBA" id="ARBA00010792"/>
    </source>
</evidence>
<dbReference type="GO" id="GO:0005886">
    <property type="term" value="C:plasma membrane"/>
    <property type="evidence" value="ECO:0007669"/>
    <property type="project" value="TreeGrafter"/>
</dbReference>
<dbReference type="PANTHER" id="PTHR42709">
    <property type="entry name" value="ALKALINE PHOSPHATASE LIKE PROTEIN"/>
    <property type="match status" value="1"/>
</dbReference>
<keyword evidence="3" id="KW-0472">Membrane</keyword>
<proteinExistence type="inferred from homology"/>
<dbReference type="Pfam" id="PF09335">
    <property type="entry name" value="VTT_dom"/>
    <property type="match status" value="1"/>
</dbReference>
<dbReference type="AlphaFoldDB" id="A0A4Y3R177"/>
<keyword evidence="3" id="KW-1133">Transmembrane helix</keyword>
<keyword evidence="3" id="KW-0812">Transmembrane</keyword>
<evidence type="ECO:0000256" key="3">
    <source>
        <dbReference type="SAM" id="Phobius"/>
    </source>
</evidence>
<feature type="domain" description="VTT" evidence="4">
    <location>
        <begin position="48"/>
        <end position="172"/>
    </location>
</feature>
<feature type="transmembrane region" description="Helical" evidence="3">
    <location>
        <begin position="67"/>
        <end position="89"/>
    </location>
</feature>
<dbReference type="EMBL" id="BJMM01000009">
    <property type="protein sequence ID" value="GEB49860.1"/>
    <property type="molecule type" value="Genomic_DNA"/>
</dbReference>
<dbReference type="Proteomes" id="UP000319210">
    <property type="component" value="Unassembled WGS sequence"/>
</dbReference>
<keyword evidence="6" id="KW-1185">Reference proteome</keyword>
<feature type="transmembrane region" description="Helical" evidence="3">
    <location>
        <begin position="152"/>
        <end position="176"/>
    </location>
</feature>
<reference evidence="5 6" key="1">
    <citation type="submission" date="2019-06" db="EMBL/GenBank/DDBJ databases">
        <title>Whole genome shotgun sequence of Streptomyces cacaoi subsp. cacaoi NBRC 12748.</title>
        <authorList>
            <person name="Hosoyama A."/>
            <person name="Uohara A."/>
            <person name="Ohji S."/>
            <person name="Ichikawa N."/>
        </authorList>
    </citation>
    <scope>NUCLEOTIDE SEQUENCE [LARGE SCALE GENOMIC DNA]</scope>
    <source>
        <strain evidence="5 6">NBRC 12748</strain>
    </source>
</reference>
<dbReference type="RefSeq" id="WP_086816599.1">
    <property type="nucleotide sequence ID" value="NZ_BJMM01000009.1"/>
</dbReference>
<comment type="caution">
    <text evidence="5">The sequence shown here is derived from an EMBL/GenBank/DDBJ whole genome shotgun (WGS) entry which is preliminary data.</text>
</comment>
<feature type="transmembrane region" description="Helical" evidence="3">
    <location>
        <begin position="29"/>
        <end position="47"/>
    </location>
</feature>
<dbReference type="PANTHER" id="PTHR42709:SF2">
    <property type="entry name" value="INNER MEMBRANE PROTEIN YOHD"/>
    <property type="match status" value="1"/>
</dbReference>
<protein>
    <submittedName>
        <fullName evidence="5">Membrane protein</fullName>
    </submittedName>
</protein>
<organism evidence="5 6">
    <name type="scientific">Streptomyces cacaoi</name>
    <dbReference type="NCBI Taxonomy" id="1898"/>
    <lineage>
        <taxon>Bacteria</taxon>
        <taxon>Bacillati</taxon>
        <taxon>Actinomycetota</taxon>
        <taxon>Actinomycetes</taxon>
        <taxon>Kitasatosporales</taxon>
        <taxon>Streptomycetaceae</taxon>
        <taxon>Streptomyces</taxon>
    </lineage>
</organism>
<evidence type="ECO:0000313" key="5">
    <source>
        <dbReference type="EMBL" id="GEB49860.1"/>
    </source>
</evidence>
<evidence type="ECO:0000259" key="4">
    <source>
        <dbReference type="Pfam" id="PF09335"/>
    </source>
</evidence>
<evidence type="ECO:0000313" key="6">
    <source>
        <dbReference type="Proteomes" id="UP000319210"/>
    </source>
</evidence>
<dbReference type="InterPro" id="IPR032816">
    <property type="entry name" value="VTT_dom"/>
</dbReference>
<evidence type="ECO:0000256" key="2">
    <source>
        <dbReference type="SAM" id="MobiDB-lite"/>
    </source>
</evidence>
<dbReference type="InterPro" id="IPR051311">
    <property type="entry name" value="DedA_domain"/>
</dbReference>
<accession>A0A4Y3R177</accession>
<comment type="similarity">
    <text evidence="1">Belongs to the DedA family.</text>
</comment>